<keyword evidence="7" id="KW-0472">Membrane</keyword>
<evidence type="ECO:0000256" key="4">
    <source>
        <dbReference type="ARBA" id="ARBA00022776"/>
    </source>
</evidence>
<evidence type="ECO:0000256" key="6">
    <source>
        <dbReference type="SAM" id="MobiDB-lite"/>
    </source>
</evidence>
<dbReference type="GO" id="GO:0060090">
    <property type="term" value="F:molecular adaptor activity"/>
    <property type="evidence" value="ECO:0007669"/>
    <property type="project" value="TreeGrafter"/>
</dbReference>
<dbReference type="InterPro" id="IPR041221">
    <property type="entry name" value="APC1_C"/>
</dbReference>
<evidence type="ECO:0000259" key="10">
    <source>
        <dbReference type="Pfam" id="PF21282"/>
    </source>
</evidence>
<dbReference type="InterPro" id="IPR049255">
    <property type="entry name" value="Apc1_N"/>
</dbReference>
<feature type="domain" description="Anaphase-promoting complex subunit 1 C-terminal" evidence="9">
    <location>
        <begin position="1696"/>
        <end position="1872"/>
    </location>
</feature>
<dbReference type="OrthoDB" id="26401at2759"/>
<protein>
    <recommendedName>
        <fullName evidence="13">Anaphase-promoting complex subunit 1</fullName>
    </recommendedName>
</protein>
<name>A0A8H5B204_9AGAR</name>
<dbReference type="InterPro" id="IPR011989">
    <property type="entry name" value="ARM-like"/>
</dbReference>
<evidence type="ECO:0000259" key="9">
    <source>
        <dbReference type="Pfam" id="PF18122"/>
    </source>
</evidence>
<keyword evidence="12" id="KW-1185">Reference proteome</keyword>
<evidence type="ECO:0000256" key="2">
    <source>
        <dbReference type="ARBA" id="ARBA00022618"/>
    </source>
</evidence>
<dbReference type="GO" id="GO:0007091">
    <property type="term" value="P:metaphase/anaphase transition of mitotic cell cycle"/>
    <property type="evidence" value="ECO:0007669"/>
    <property type="project" value="TreeGrafter"/>
</dbReference>
<evidence type="ECO:0000256" key="1">
    <source>
        <dbReference type="ARBA" id="ARBA00010547"/>
    </source>
</evidence>
<sequence length="1944" mass="215327">MAPINIASQGPPVASAKKFLSRQTPVPTPTAHETPLLRSIRAALRGSDTENVDEIHTATLFGSGGSKEPDLSWNARAAVLSYGPVMVKRWSFEEEGESIQWACLGQLEQSAMSGSAKVANGANIDPSIYAANRSSFGPFSRASLDEKVDGGPTAPVTAVFIFLRSIGKICLLNGVDYTFSLPFIVRKAWPISPSGVLVQRVLEPTEVEEARAVGDDVLPTIFSVTSPFSEATAVGLTSGIIGHTLKDEDEHSTKPLKAIPATEMIVWTSHASVVSDMLVVVTVDVEKRLLSIWRYVFIKPRDAPVSSSRPRTPAPPPPPAAKRQSMTGMANRRTSAMYEAARDRIHPMSPGSRSREVLPAEIDMPPLSSLPGMAPSLSSTATMASLVGAPASKTGKSRSGPIKARRNSLSRNDLSNTLDRMALGTRLESDPVLAPVEHGRMKAAYWMECLLTRQISAEDATAWRQITVSLFDSRFDGNHSRALIAICLPKSKTMSVFSVAHQQDKTMLVAPVTDMTALSATSMRATRENVWDLLVVKPYGRLSLLMHGVQELPVEVIYQTQENIEWDEYVSMYIDEETPRQIVSVDQAKWGTAIVTHRDGTQAQITLDIYPQNKLTLDCFHLLALILPTELTFNIHRLFLERWSSKRWSTSENIEFECFSYSLYTTFGLETEDKWSSLDPWLRLGLSKSRSRFAEDRGLSLLKKPPVVYSTAPSEERDTPPHPMLAPLLYGLHTLAEHLRLNISRQCDLWQLVPLICRVASTVRPEWVDFWKRLLPDAVVGWPSAVLIKPEHLDDRIPVWPHDISAILYGRVSTPNWNAPWHDVQHIVTRFSIKPSLEYGVCDPLHGLHELSLLYNALSDGTVDDTQKRAENVIINLVQQNGGRKVSTTLPLGVASPLREAARTCQLAPPGNWPLEAYRAVDRNDLATSATQNPDAFVNNGYRTKRQWVNRNKPREVIGEIAVAARTSATEANPTSNLDLTVREVTDVRFGQDRRIDEVSRLLCSSTIPSVKMSDRNEMPEQDQQKELHNLLIRVAERTFAIPYGRAMFSFGSLSVVTQEAYAIPKMEYSVRFQPGNTLVTAEGKLTAESLSWGDFHNGVAAGLRISPTAPGVESSWIAFNKPSELSPEHAGFLLALGLTGHLKNLLTWHTFQYLTPKHELTSIGLLLGMAAANVGNSNQHVIKLIAVHTPALLPTPNVDLNVPLITQAAGMYGVGLLYLGTRNRRMAEVCLGQISRRDLTQPDLSNEHREAYTYASGLAFGMVMVGKGSNIPADVVILQRLSVLIMGDTNTLHGKTREAFDINLTSPAASIAMGLMYLRTNQQSVANRMPIPHTIVELNAVQPTFLLVRTVARSLIMWNSITPSEHWLLSLVPQPILAAFANRKLTGEPVDDALELAYYNILSGGCFVIGLKYAGTAHKYAYEAIVKQFDAFSSLAHSTGPQFDHKIKRSAIRDGLNLISIALCMVMAGTGELTCLQRLRFAYGMAQQMMYGQSLKYGINVAIHMSLGLLFLGGGRFTLGTSDAAIAAMITAFFPRFNQVSSDNRSYLQALRHMWVLAAEPRCLVARDVDSDEVVYLPVKITMKPMQDGDQKDITGLITPTLIPDMDRLMSIRVDTPRYWPFYLDTAAHPRHKEALLRSQTLYVKRRTAFLSYTEDARGSRSLFVRSGTSSGNSATLDFPQLRDSTTHPAGDLGDFITSVSNDDIFLAFAEHFARRSGDGAALTPEEEIFQSYCHAVLYDSLLQDKPRGLQSHLSLYLYRTMPVTSRYFHLRMQDLRFATDFYGQVYERRFSGKSENNMRAPLIRETTLQGTLHDLDKKLDAHRTAAWFLPALRKYSEGVLRDLNLPAGVEADDGKLDHHFAAYLLRNCVPVSTVLVILQQLAQEARNQCLNMPPPDGTSDSDTLDLGIKEVIHSTGNRMTTAYGSGWSVQSLHEVIDSWSSC</sequence>
<dbReference type="GO" id="GO:0005680">
    <property type="term" value="C:anaphase-promoting complex"/>
    <property type="evidence" value="ECO:0007669"/>
    <property type="project" value="InterPro"/>
</dbReference>
<keyword evidence="7" id="KW-0812">Transmembrane</keyword>
<evidence type="ECO:0000256" key="5">
    <source>
        <dbReference type="ARBA" id="ARBA00023306"/>
    </source>
</evidence>
<reference evidence="11 12" key="1">
    <citation type="journal article" date="2020" name="ISME J.">
        <title>Uncovering the hidden diversity of litter-decomposition mechanisms in mushroom-forming fungi.</title>
        <authorList>
            <person name="Floudas D."/>
            <person name="Bentzer J."/>
            <person name="Ahren D."/>
            <person name="Johansson T."/>
            <person name="Persson P."/>
            <person name="Tunlid A."/>
        </authorList>
    </citation>
    <scope>NUCLEOTIDE SEQUENCE [LARGE SCALE GENOMIC DNA]</scope>
    <source>
        <strain evidence="11 12">CBS 101986</strain>
    </source>
</reference>
<dbReference type="EMBL" id="JAACJJ010000044">
    <property type="protein sequence ID" value="KAF5314257.1"/>
    <property type="molecule type" value="Genomic_DNA"/>
</dbReference>
<feature type="domain" description="Anaphase-promoting complex subunit 1 N-terminal" evidence="8">
    <location>
        <begin position="62"/>
        <end position="205"/>
    </location>
</feature>
<feature type="transmembrane region" description="Helical" evidence="7">
    <location>
        <begin position="1498"/>
        <end position="1520"/>
    </location>
</feature>
<evidence type="ECO:0008006" key="13">
    <source>
        <dbReference type="Google" id="ProtNLM"/>
    </source>
</evidence>
<dbReference type="PANTHER" id="PTHR12827:SF3">
    <property type="entry name" value="ANAPHASE-PROMOTING COMPLEX SUBUNIT 1"/>
    <property type="match status" value="1"/>
</dbReference>
<dbReference type="GO" id="GO:0031145">
    <property type="term" value="P:anaphase-promoting complex-dependent catabolic process"/>
    <property type="evidence" value="ECO:0007669"/>
    <property type="project" value="TreeGrafter"/>
</dbReference>
<dbReference type="Gene3D" id="1.25.10.10">
    <property type="entry name" value="Leucine-rich Repeat Variant"/>
    <property type="match status" value="2"/>
</dbReference>
<keyword evidence="7" id="KW-1133">Transmembrane helix</keyword>
<dbReference type="Pfam" id="PF12859">
    <property type="entry name" value="ANAPC1"/>
    <property type="match status" value="2"/>
</dbReference>
<evidence type="ECO:0000313" key="11">
    <source>
        <dbReference type="EMBL" id="KAF5314257.1"/>
    </source>
</evidence>
<organism evidence="11 12">
    <name type="scientific">Psilocybe cf. subviscida</name>
    <dbReference type="NCBI Taxonomy" id="2480587"/>
    <lineage>
        <taxon>Eukaryota</taxon>
        <taxon>Fungi</taxon>
        <taxon>Dikarya</taxon>
        <taxon>Basidiomycota</taxon>
        <taxon>Agaricomycotina</taxon>
        <taxon>Agaricomycetes</taxon>
        <taxon>Agaricomycetidae</taxon>
        <taxon>Agaricales</taxon>
        <taxon>Agaricineae</taxon>
        <taxon>Strophariaceae</taxon>
        <taxon>Psilocybe</taxon>
    </lineage>
</organism>
<feature type="transmembrane region" description="Helical" evidence="7">
    <location>
        <begin position="1456"/>
        <end position="1477"/>
    </location>
</feature>
<dbReference type="Pfam" id="PF18122">
    <property type="entry name" value="APC1_C"/>
    <property type="match status" value="1"/>
</dbReference>
<proteinExistence type="inferred from homology"/>
<comment type="similarity">
    <text evidence="1">Belongs to the APC1 family.</text>
</comment>
<accession>A0A8H5B204</accession>
<keyword evidence="5" id="KW-0131">Cell cycle</keyword>
<keyword evidence="4" id="KW-0498">Mitosis</keyword>
<comment type="caution">
    <text evidence="11">The sequence shown here is derived from an EMBL/GenBank/DDBJ whole genome shotgun (WGS) entry which is preliminary data.</text>
</comment>
<dbReference type="PANTHER" id="PTHR12827">
    <property type="entry name" value="MEIOTIC CHECKPOINT REGULATOR TSG24 FAMILY MEMBER"/>
    <property type="match status" value="1"/>
</dbReference>
<feature type="domain" description="Anaphase-promoting complex subunit 1 beta-sandwich" evidence="10">
    <location>
        <begin position="1563"/>
        <end position="1648"/>
    </location>
</feature>
<dbReference type="InterPro" id="IPR048971">
    <property type="entry name" value="Apc1_3rd"/>
</dbReference>
<evidence type="ECO:0000256" key="3">
    <source>
        <dbReference type="ARBA" id="ARBA00022737"/>
    </source>
</evidence>
<dbReference type="Proteomes" id="UP000567179">
    <property type="component" value="Unassembled WGS sequence"/>
</dbReference>
<evidence type="ECO:0000256" key="7">
    <source>
        <dbReference type="SAM" id="Phobius"/>
    </source>
</evidence>
<keyword evidence="2" id="KW-0132">Cell division</keyword>
<evidence type="ECO:0000313" key="12">
    <source>
        <dbReference type="Proteomes" id="UP000567179"/>
    </source>
</evidence>
<gene>
    <name evidence="11" type="ORF">D9619_011805</name>
</gene>
<keyword evidence="3" id="KW-0677">Repeat</keyword>
<dbReference type="Pfam" id="PF21282">
    <property type="entry name" value="APC1_3rd"/>
    <property type="match status" value="1"/>
</dbReference>
<feature type="region of interest" description="Disordered" evidence="6">
    <location>
        <begin position="303"/>
        <end position="332"/>
    </location>
</feature>
<feature type="domain" description="Anaphase-promoting complex subunit 1 N-terminal" evidence="8">
    <location>
        <begin position="215"/>
        <end position="422"/>
    </location>
</feature>
<dbReference type="GO" id="GO:0070979">
    <property type="term" value="P:protein K11-linked ubiquitination"/>
    <property type="evidence" value="ECO:0007669"/>
    <property type="project" value="TreeGrafter"/>
</dbReference>
<dbReference type="InterPro" id="IPR024990">
    <property type="entry name" value="Apc1"/>
</dbReference>
<dbReference type="GO" id="GO:0051301">
    <property type="term" value="P:cell division"/>
    <property type="evidence" value="ECO:0007669"/>
    <property type="project" value="UniProtKB-KW"/>
</dbReference>
<evidence type="ECO:0000259" key="8">
    <source>
        <dbReference type="Pfam" id="PF12859"/>
    </source>
</evidence>